<evidence type="ECO:0000256" key="1">
    <source>
        <dbReference type="ARBA" id="ARBA00000885"/>
    </source>
</evidence>
<accession>A0A0D2GMH7</accession>
<feature type="region of interest" description="Disordered" evidence="6">
    <location>
        <begin position="483"/>
        <end position="510"/>
    </location>
</feature>
<keyword evidence="9" id="KW-1185">Reference proteome</keyword>
<dbReference type="Gene3D" id="3.30.2410.10">
    <property type="entry name" value="Hect, E3 ligase catalytic domain"/>
    <property type="match status" value="1"/>
</dbReference>
<feature type="region of interest" description="Disordered" evidence="6">
    <location>
        <begin position="1011"/>
        <end position="1030"/>
    </location>
</feature>
<feature type="region of interest" description="Disordered" evidence="6">
    <location>
        <begin position="293"/>
        <end position="316"/>
    </location>
</feature>
<proteinExistence type="predicted"/>
<dbReference type="PROSITE" id="PS50237">
    <property type="entry name" value="HECT"/>
    <property type="match status" value="1"/>
</dbReference>
<dbReference type="SMART" id="SM00119">
    <property type="entry name" value="HECTc"/>
    <property type="match status" value="1"/>
</dbReference>
<dbReference type="HOGENOM" id="CLU_001858_0_0_1"/>
<dbReference type="InterPro" id="IPR042556">
    <property type="entry name" value="AZUL_sf"/>
</dbReference>
<dbReference type="Pfam" id="PF00632">
    <property type="entry name" value="HECT"/>
    <property type="match status" value="2"/>
</dbReference>
<dbReference type="Gene3D" id="3.30.2160.10">
    <property type="entry name" value="Hect, E3 ligase catalytic domain"/>
    <property type="match status" value="2"/>
</dbReference>
<dbReference type="InterPro" id="IPR000569">
    <property type="entry name" value="HECT_dom"/>
</dbReference>
<dbReference type="PANTHER" id="PTHR45700">
    <property type="entry name" value="UBIQUITIN-PROTEIN LIGASE E3C"/>
    <property type="match status" value="1"/>
</dbReference>
<dbReference type="GO" id="GO:0061630">
    <property type="term" value="F:ubiquitin protein ligase activity"/>
    <property type="evidence" value="ECO:0007669"/>
    <property type="project" value="UniProtKB-EC"/>
</dbReference>
<dbReference type="Gene3D" id="3.90.1750.10">
    <property type="entry name" value="Hect, E3 ligase catalytic domains"/>
    <property type="match status" value="2"/>
</dbReference>
<feature type="active site" description="Glycyl thioester intermediate" evidence="5">
    <location>
        <position position="1230"/>
    </location>
</feature>
<evidence type="ECO:0000256" key="4">
    <source>
        <dbReference type="ARBA" id="ARBA00022786"/>
    </source>
</evidence>
<evidence type="ECO:0000256" key="3">
    <source>
        <dbReference type="ARBA" id="ARBA00022679"/>
    </source>
</evidence>
<protein>
    <recommendedName>
        <fullName evidence="2">HECT-type E3 ubiquitin transferase</fullName>
        <ecNumber evidence="2">2.3.2.26</ecNumber>
    </recommendedName>
</protein>
<dbReference type="FunFam" id="3.30.2410.10:FF:000003">
    <property type="entry name" value="probable E3 ubiquitin-protein ligase HERC4 isoform X1"/>
    <property type="match status" value="1"/>
</dbReference>
<feature type="compositionally biased region" description="Basic and acidic residues" evidence="6">
    <location>
        <begin position="155"/>
        <end position="167"/>
    </location>
</feature>
<keyword evidence="4 5" id="KW-0833">Ubl conjugation pathway</keyword>
<dbReference type="EMBL" id="KN846956">
    <property type="protein sequence ID" value="KIW73579.1"/>
    <property type="molecule type" value="Genomic_DNA"/>
</dbReference>
<dbReference type="GO" id="GO:0000209">
    <property type="term" value="P:protein polyubiquitination"/>
    <property type="evidence" value="ECO:0007669"/>
    <property type="project" value="InterPro"/>
</dbReference>
<dbReference type="PANTHER" id="PTHR45700:SF8">
    <property type="entry name" value="HECT-TYPE E3 UBIQUITIN TRANSFERASE"/>
    <property type="match status" value="1"/>
</dbReference>
<reference evidence="8 9" key="1">
    <citation type="submission" date="2015-01" db="EMBL/GenBank/DDBJ databases">
        <title>The Genome Sequence of Capronia semiimmersa CBS27337.</title>
        <authorList>
            <consortium name="The Broad Institute Genomics Platform"/>
            <person name="Cuomo C."/>
            <person name="de Hoog S."/>
            <person name="Gorbushina A."/>
            <person name="Stielow B."/>
            <person name="Teixiera M."/>
            <person name="Abouelleil A."/>
            <person name="Chapman S.B."/>
            <person name="Priest M."/>
            <person name="Young S.K."/>
            <person name="Wortman J."/>
            <person name="Nusbaum C."/>
            <person name="Birren B."/>
        </authorList>
    </citation>
    <scope>NUCLEOTIDE SEQUENCE [LARGE SCALE GENOMIC DNA]</scope>
    <source>
        <strain evidence="8 9">CBS 27337</strain>
    </source>
</reference>
<name>A0A0D2GMH7_9EURO</name>
<dbReference type="EC" id="2.3.2.26" evidence="2"/>
<evidence type="ECO:0000256" key="6">
    <source>
        <dbReference type="SAM" id="MobiDB-lite"/>
    </source>
</evidence>
<evidence type="ECO:0000256" key="2">
    <source>
        <dbReference type="ARBA" id="ARBA00012485"/>
    </source>
</evidence>
<organism evidence="8 9">
    <name type="scientific">Phialophora macrospora</name>
    <dbReference type="NCBI Taxonomy" id="1851006"/>
    <lineage>
        <taxon>Eukaryota</taxon>
        <taxon>Fungi</taxon>
        <taxon>Dikarya</taxon>
        <taxon>Ascomycota</taxon>
        <taxon>Pezizomycotina</taxon>
        <taxon>Eurotiomycetes</taxon>
        <taxon>Chaetothyriomycetidae</taxon>
        <taxon>Chaetothyriales</taxon>
        <taxon>Herpotrichiellaceae</taxon>
        <taxon>Phialophora</taxon>
    </lineage>
</organism>
<feature type="region of interest" description="Disordered" evidence="6">
    <location>
        <begin position="406"/>
        <end position="436"/>
    </location>
</feature>
<evidence type="ECO:0000313" key="8">
    <source>
        <dbReference type="EMBL" id="KIW73579.1"/>
    </source>
</evidence>
<dbReference type="Pfam" id="PF16558">
    <property type="entry name" value="AZUL"/>
    <property type="match status" value="1"/>
</dbReference>
<comment type="catalytic activity">
    <reaction evidence="1">
        <text>S-ubiquitinyl-[E2 ubiquitin-conjugating enzyme]-L-cysteine + [acceptor protein]-L-lysine = [E2 ubiquitin-conjugating enzyme]-L-cysteine + N(6)-ubiquitinyl-[acceptor protein]-L-lysine.</text>
        <dbReference type="EC" id="2.3.2.26"/>
    </reaction>
</comment>
<feature type="domain" description="HECT" evidence="7">
    <location>
        <begin position="852"/>
        <end position="1262"/>
    </location>
</feature>
<dbReference type="InterPro" id="IPR035983">
    <property type="entry name" value="Hect_E3_ubiquitin_ligase"/>
</dbReference>
<evidence type="ECO:0000313" key="9">
    <source>
        <dbReference type="Proteomes" id="UP000054266"/>
    </source>
</evidence>
<feature type="compositionally biased region" description="Polar residues" evidence="6">
    <location>
        <begin position="246"/>
        <end position="256"/>
    </location>
</feature>
<feature type="compositionally biased region" description="Basic and acidic residues" evidence="6">
    <location>
        <begin position="233"/>
        <end position="243"/>
    </location>
</feature>
<dbReference type="Gene3D" id="6.10.130.10">
    <property type="entry name" value="Ubiquitin-protein ligase E3A, N-terminal zinc-binding domain (AZUL)"/>
    <property type="match status" value="1"/>
</dbReference>
<dbReference type="SUPFAM" id="SSF56204">
    <property type="entry name" value="Hect, E3 ligase catalytic domain"/>
    <property type="match status" value="1"/>
</dbReference>
<dbReference type="STRING" id="5601.A0A0D2GMH7"/>
<evidence type="ECO:0000256" key="5">
    <source>
        <dbReference type="PROSITE-ProRule" id="PRU00104"/>
    </source>
</evidence>
<sequence length="1262" mass="142243">MHHGKNVSKTAGPDDPARDALDKQARVKTADLGFHAPDYILDDIIPVTDPKLIYSNVHAQRDRRLRLLIRRYTNQIQYGCRNVNCTTPTCLSYRKRNSTTPLRKYTELSARTLAFQLVDEYGRSGKDTALGLCPNDPVVPWYDDPAHAKKRRNSHEKVPQQRQENGHLLKPAGLTQRSRDSPKHSPVRDHGQRRQSQDGVVEAGRRLRKLDSSIAEGLPEVANLLNATISRPNPEKDPARSEDATSELSHSPTTPTRPKDLASFTQTLYDLVPLRLLSWLPVRSASSTADDALSSDGALRQEETPTDAIQQGDAKAREHHVDIAANGPTDQCQNTPAVVHQPIYSLKTLTRQNLTWLLSKDRKEDPGYLGRFTPFIKQSFAYCLSDPERLCKSVGDIQESVRSRAYNLQEERGPATRTKDSDGPDDSSVMPKHSIATATTGDMRALLYGLSTLESFNERDLVLTSVLEALRHSYSLPSWLRSGQAGRHRRSGSGSGEKALTKRPRPCDGTNACASRPSELMGHSPVLENDLPTIHLEDPQVTEVCLVALLFLATTIFNPRIPESPKAACWLDKQDFINFRDERNLGLAHASFRTHSQRQNLATMREVIQAIDVSEDWLVHRLLLGLMDVISHRLAMAKWANTLKGSKGTKPKQATIVESLVARFDRNSLHTGEDDKSSWIGTVAIELVRTVMLKDWDRSVIIQRSGPVGGALELLAELYRQRQDLDLHHGLFWMPFIAEAFDDMSMPSEWLSFRADNRRMHLLSFSFLFRPEVLVRYFRSMNIAIMKKAHEDAITVYNDTRQYICATPAIPVHGAKEVLARLRPHMAKYFVLTIRRDDILNDAINQIWRRQRQELMRPLRVRIGKDEGEDGLDHGGVQQEFFRLVFSEAFRPDYGMFTVDNTTRMAWFQPGSLEPLYRFESLGILMSLAIYNGITIPVTMPLAFYRKLLGLKVKKLEHIADGWPELERGLRTMLEWSHGDVGDVIARTYEFSYELCGSMVTVDMHKFDRDDPWPPTKLKTGKKGKDKSKSTSFEIPLDSALTPPSHVSPNLSPAIPNAPMLSRTSSVELKGISTPQSIDSDVLETSPVEEAPLVTNANRAQYVKDYILWLTHKSIEPQYEAFARGFYTCLDRTALSIFTPEALKVLIEGYADIDIDELEHTATYDEYSATDPSIIDFWSAVRNMSPEQHKQLLEFVTASDRVPVNGMSSVTFIIQKNGEEDTRLPSSSTCYGRLLLPQYSSKKVLEEKLTKAIENSAGFGTL</sequence>
<feature type="compositionally biased region" description="Basic and acidic residues" evidence="6">
    <location>
        <begin position="409"/>
        <end position="422"/>
    </location>
</feature>
<dbReference type="InterPro" id="IPR044611">
    <property type="entry name" value="E3A/B/C-like"/>
</dbReference>
<feature type="region of interest" description="Disordered" evidence="6">
    <location>
        <begin position="226"/>
        <end position="261"/>
    </location>
</feature>
<feature type="compositionally biased region" description="Basic and acidic residues" evidence="6">
    <location>
        <begin position="177"/>
        <end position="196"/>
    </location>
</feature>
<evidence type="ECO:0000259" key="7">
    <source>
        <dbReference type="PROSITE" id="PS50237"/>
    </source>
</evidence>
<dbReference type="Proteomes" id="UP000054266">
    <property type="component" value="Unassembled WGS sequence"/>
</dbReference>
<keyword evidence="3" id="KW-0808">Transferase</keyword>
<feature type="region of interest" description="Disordered" evidence="6">
    <location>
        <begin position="143"/>
        <end position="202"/>
    </location>
</feature>
<dbReference type="InterPro" id="IPR032353">
    <property type="entry name" value="AZUL"/>
</dbReference>
<feature type="region of interest" description="Disordered" evidence="6">
    <location>
        <begin position="1035"/>
        <end position="1057"/>
    </location>
</feature>
<gene>
    <name evidence="8" type="ORF">PV04_01684</name>
</gene>
<dbReference type="AlphaFoldDB" id="A0A0D2GMH7"/>